<evidence type="ECO:0008006" key="3">
    <source>
        <dbReference type="Google" id="ProtNLM"/>
    </source>
</evidence>
<dbReference type="RefSeq" id="WP_269425514.1">
    <property type="nucleotide sequence ID" value="NZ_JAPWGM010000001.1"/>
</dbReference>
<evidence type="ECO:0000313" key="2">
    <source>
        <dbReference type="Proteomes" id="UP001144347"/>
    </source>
</evidence>
<protein>
    <recommendedName>
        <fullName evidence="3">Type VI secretion system baseplate subunit TssG</fullName>
    </recommendedName>
</protein>
<dbReference type="Proteomes" id="UP001144347">
    <property type="component" value="Unassembled WGS sequence"/>
</dbReference>
<name>A0ABT4L3A1_9SPHI</name>
<sequence>MNIIDKIETDVKAEVLAVSLLTETTDFSKIIFKRLGLDARGHTKDISKVYNAQGLFDLNEHTVIETHRQSIYEAMPEHIFHPSTLGGFDKTEEDIIIEIRHQRKREEEARKFFQPFEQEASYVEMQALLIELMFDKKENYDNLLHLFQQGWPILKKLSKSTSLSYIYILSILHKVRGDKDWTEKALSFILGYTVKIFTVIELKKIGLQKESFEIGACRLGIESNLSGFQYDGISDWNIQIGPIPEKSAASVLPGSDFIDLVNILSEQFIPANIFTQIKIVTEKGSDSILSASNSESCILDYTFYL</sequence>
<reference evidence="1" key="1">
    <citation type="submission" date="2022-12" db="EMBL/GenBank/DDBJ databases">
        <title>Genome sequence of HCMS5-2.</title>
        <authorList>
            <person name="Woo H."/>
        </authorList>
    </citation>
    <scope>NUCLEOTIDE SEQUENCE</scope>
    <source>
        <strain evidence="1">HCMS5-2</strain>
    </source>
</reference>
<accession>A0ABT4L3A1</accession>
<keyword evidence="2" id="KW-1185">Reference proteome</keyword>
<dbReference type="EMBL" id="JAPWGM010000001">
    <property type="protein sequence ID" value="MCZ4242394.1"/>
    <property type="molecule type" value="Genomic_DNA"/>
</dbReference>
<proteinExistence type="predicted"/>
<gene>
    <name evidence="1" type="ORF">O0955_00130</name>
</gene>
<evidence type="ECO:0000313" key="1">
    <source>
        <dbReference type="EMBL" id="MCZ4242394.1"/>
    </source>
</evidence>
<comment type="caution">
    <text evidence="1">The sequence shown here is derived from an EMBL/GenBank/DDBJ whole genome shotgun (WGS) entry which is preliminary data.</text>
</comment>
<organism evidence="1 2">
    <name type="scientific">Pedobacter punctiformis</name>
    <dbReference type="NCBI Taxonomy" id="3004097"/>
    <lineage>
        <taxon>Bacteria</taxon>
        <taxon>Pseudomonadati</taxon>
        <taxon>Bacteroidota</taxon>
        <taxon>Sphingobacteriia</taxon>
        <taxon>Sphingobacteriales</taxon>
        <taxon>Sphingobacteriaceae</taxon>
        <taxon>Pedobacter</taxon>
    </lineage>
</organism>